<dbReference type="InterPro" id="IPR019831">
    <property type="entry name" value="Mn/Fe_SOD_N"/>
</dbReference>
<comment type="function">
    <text evidence="6">Destroys radicals which are normally produced within the cells and which are toxic to biological systems.</text>
</comment>
<dbReference type="PATRIC" id="fig|1618447.3.peg.885"/>
<dbReference type="InterPro" id="IPR019833">
    <property type="entry name" value="Mn/Fe_SOD_BS"/>
</dbReference>
<keyword evidence="3 5" id="KW-0479">Metal-binding</keyword>
<dbReference type="EC" id="1.15.1.1" evidence="2 6"/>
<comment type="caution">
    <text evidence="9">The sequence shown here is derived from an EMBL/GenBank/DDBJ whole genome shotgun (WGS) entry which is preliminary data.</text>
</comment>
<evidence type="ECO:0000313" key="9">
    <source>
        <dbReference type="EMBL" id="KKT36381.1"/>
    </source>
</evidence>
<name>A0A0G1GN26_9BACT</name>
<evidence type="ECO:0000313" key="10">
    <source>
        <dbReference type="Proteomes" id="UP000034617"/>
    </source>
</evidence>
<dbReference type="GO" id="GO:0005737">
    <property type="term" value="C:cytoplasm"/>
    <property type="evidence" value="ECO:0007669"/>
    <property type="project" value="TreeGrafter"/>
</dbReference>
<accession>A0A0G1GN26</accession>
<dbReference type="InterPro" id="IPR001189">
    <property type="entry name" value="Mn/Fe_SOD"/>
</dbReference>
<dbReference type="PANTHER" id="PTHR43595">
    <property type="entry name" value="37S RIBOSOMAL PROTEIN S26, MITOCHONDRIAL"/>
    <property type="match status" value="1"/>
</dbReference>
<feature type="binding site" evidence="5">
    <location>
        <position position="168"/>
    </location>
    <ligand>
        <name>Mn(2+)</name>
        <dbReference type="ChEBI" id="CHEBI:29035"/>
    </ligand>
</feature>
<organism evidence="9 10">
    <name type="scientific">Candidatus Gottesmanbacteria bacterium GW2011_GWB1_44_11c</name>
    <dbReference type="NCBI Taxonomy" id="1618447"/>
    <lineage>
        <taxon>Bacteria</taxon>
        <taxon>Candidatus Gottesmaniibacteriota</taxon>
    </lineage>
</organism>
<comment type="similarity">
    <text evidence="1 6">Belongs to the iron/manganese superoxide dismutase family.</text>
</comment>
<evidence type="ECO:0000256" key="1">
    <source>
        <dbReference type="ARBA" id="ARBA00008714"/>
    </source>
</evidence>
<dbReference type="InterPro" id="IPR036314">
    <property type="entry name" value="SOD_C_sf"/>
</dbReference>
<dbReference type="GO" id="GO:0004784">
    <property type="term" value="F:superoxide dismutase activity"/>
    <property type="evidence" value="ECO:0007669"/>
    <property type="project" value="UniProtKB-EC"/>
</dbReference>
<dbReference type="InterPro" id="IPR019832">
    <property type="entry name" value="Mn/Fe_SOD_C"/>
</dbReference>
<evidence type="ECO:0000259" key="8">
    <source>
        <dbReference type="Pfam" id="PF02777"/>
    </source>
</evidence>
<sequence>MITLPKLTYPYTALEPYIDEETMRIHHTKHHQGYIDKLNAVLGKYPDLQTESLPSMLTDLSSLPIEDADKTLIRNHGGGHVNHTFFFSVMKPDTSKDQILIKRILKQYESLENFKNEFTQTALNHFGSGWVWLVEDAKNALKLYSTPNQDSPYLTGNMPLLALDIWEHAYYLKYQNRKSEYINNWWNVVKIL</sequence>
<dbReference type="Gene3D" id="1.10.287.990">
    <property type="entry name" value="Fe,Mn superoxide dismutase (SOD) domain"/>
    <property type="match status" value="1"/>
</dbReference>
<dbReference type="Gene3D" id="3.55.40.20">
    <property type="entry name" value="Iron/manganese superoxide dismutase, C-terminal domain"/>
    <property type="match status" value="1"/>
</dbReference>
<evidence type="ECO:0000256" key="5">
    <source>
        <dbReference type="PIRSR" id="PIRSR000349-1"/>
    </source>
</evidence>
<feature type="domain" description="Manganese/iron superoxide dismutase C-terminal" evidence="8">
    <location>
        <begin position="100"/>
        <end position="190"/>
    </location>
</feature>
<dbReference type="Pfam" id="PF02777">
    <property type="entry name" value="Sod_Fe_C"/>
    <property type="match status" value="1"/>
</dbReference>
<dbReference type="PRINTS" id="PR01703">
    <property type="entry name" value="MNSODISMTASE"/>
</dbReference>
<gene>
    <name evidence="9" type="ORF">UW22_C0039G0001</name>
</gene>
<dbReference type="EMBL" id="LCHM01000039">
    <property type="protein sequence ID" value="KKT36381.1"/>
    <property type="molecule type" value="Genomic_DNA"/>
</dbReference>
<evidence type="ECO:0000256" key="4">
    <source>
        <dbReference type="ARBA" id="ARBA00023002"/>
    </source>
</evidence>
<dbReference type="GO" id="GO:0046872">
    <property type="term" value="F:metal ion binding"/>
    <property type="evidence" value="ECO:0007669"/>
    <property type="project" value="UniProtKB-KW"/>
</dbReference>
<dbReference type="PROSITE" id="PS00088">
    <property type="entry name" value="SOD_MN"/>
    <property type="match status" value="1"/>
</dbReference>
<evidence type="ECO:0000256" key="3">
    <source>
        <dbReference type="ARBA" id="ARBA00022723"/>
    </source>
</evidence>
<dbReference type="AlphaFoldDB" id="A0A0G1GN26"/>
<evidence type="ECO:0000256" key="2">
    <source>
        <dbReference type="ARBA" id="ARBA00012682"/>
    </source>
</evidence>
<keyword evidence="4 6" id="KW-0560">Oxidoreductase</keyword>
<dbReference type="InterPro" id="IPR036324">
    <property type="entry name" value="Mn/Fe_SOD_N_sf"/>
</dbReference>
<dbReference type="PIRSF" id="PIRSF000349">
    <property type="entry name" value="SODismutase"/>
    <property type="match status" value="1"/>
</dbReference>
<dbReference type="SUPFAM" id="SSF54719">
    <property type="entry name" value="Fe,Mn superoxide dismutase (SOD), C-terminal domain"/>
    <property type="match status" value="1"/>
</dbReference>
<evidence type="ECO:0000256" key="6">
    <source>
        <dbReference type="RuleBase" id="RU000414"/>
    </source>
</evidence>
<feature type="domain" description="Manganese/iron superoxide dismutase N-terminal" evidence="7">
    <location>
        <begin position="3"/>
        <end position="90"/>
    </location>
</feature>
<feature type="binding site" evidence="5">
    <location>
        <position position="164"/>
    </location>
    <ligand>
        <name>Mn(2+)</name>
        <dbReference type="ChEBI" id="CHEBI:29035"/>
    </ligand>
</feature>
<dbReference type="PANTHER" id="PTHR43595:SF2">
    <property type="entry name" value="SMALL RIBOSOMAL SUBUNIT PROTEIN MS42"/>
    <property type="match status" value="1"/>
</dbReference>
<proteinExistence type="inferred from homology"/>
<feature type="binding site" evidence="5">
    <location>
        <position position="83"/>
    </location>
    <ligand>
        <name>Mn(2+)</name>
        <dbReference type="ChEBI" id="CHEBI:29035"/>
    </ligand>
</feature>
<dbReference type="Pfam" id="PF00081">
    <property type="entry name" value="Sod_Fe_N"/>
    <property type="match status" value="1"/>
</dbReference>
<dbReference type="Proteomes" id="UP000034617">
    <property type="component" value="Unassembled WGS sequence"/>
</dbReference>
<reference evidence="9 10" key="1">
    <citation type="journal article" date="2015" name="Nature">
        <title>rRNA introns, odd ribosomes, and small enigmatic genomes across a large radiation of phyla.</title>
        <authorList>
            <person name="Brown C.T."/>
            <person name="Hug L.A."/>
            <person name="Thomas B.C."/>
            <person name="Sharon I."/>
            <person name="Castelle C.J."/>
            <person name="Singh A."/>
            <person name="Wilkins M.J."/>
            <person name="Williams K.H."/>
            <person name="Banfield J.F."/>
        </authorList>
    </citation>
    <scope>NUCLEOTIDE SEQUENCE [LARGE SCALE GENOMIC DNA]</scope>
</reference>
<comment type="catalytic activity">
    <reaction evidence="6">
        <text>2 superoxide + 2 H(+) = H2O2 + O2</text>
        <dbReference type="Rhea" id="RHEA:20696"/>
        <dbReference type="ChEBI" id="CHEBI:15378"/>
        <dbReference type="ChEBI" id="CHEBI:15379"/>
        <dbReference type="ChEBI" id="CHEBI:16240"/>
        <dbReference type="ChEBI" id="CHEBI:18421"/>
        <dbReference type="EC" id="1.15.1.1"/>
    </reaction>
</comment>
<dbReference type="SUPFAM" id="SSF46609">
    <property type="entry name" value="Fe,Mn superoxide dismutase (SOD), N-terminal domain"/>
    <property type="match status" value="1"/>
</dbReference>
<feature type="binding site" evidence="5">
    <location>
        <position position="26"/>
    </location>
    <ligand>
        <name>Mn(2+)</name>
        <dbReference type="ChEBI" id="CHEBI:29035"/>
    </ligand>
</feature>
<evidence type="ECO:0000259" key="7">
    <source>
        <dbReference type="Pfam" id="PF00081"/>
    </source>
</evidence>
<protein>
    <recommendedName>
        <fullName evidence="2 6">Superoxide dismutase</fullName>
        <ecNumber evidence="2 6">1.15.1.1</ecNumber>
    </recommendedName>
</protein>